<protein>
    <submittedName>
        <fullName evidence="1">Uncharacterized protein</fullName>
    </submittedName>
</protein>
<dbReference type="AlphaFoldDB" id="A0A368KSZ8"/>
<name>A0A368KSZ8_9BACT</name>
<organism evidence="1 2">
    <name type="scientific">Bremerella cremea</name>
    <dbReference type="NCBI Taxonomy" id="1031537"/>
    <lineage>
        <taxon>Bacteria</taxon>
        <taxon>Pseudomonadati</taxon>
        <taxon>Planctomycetota</taxon>
        <taxon>Planctomycetia</taxon>
        <taxon>Pirellulales</taxon>
        <taxon>Pirellulaceae</taxon>
        <taxon>Bremerella</taxon>
    </lineage>
</organism>
<accession>A0A368KSZ8</accession>
<proteinExistence type="predicted"/>
<dbReference type="Proteomes" id="UP000253562">
    <property type="component" value="Unassembled WGS sequence"/>
</dbReference>
<dbReference type="EMBL" id="QPEX01000011">
    <property type="protein sequence ID" value="RCS52683.1"/>
    <property type="molecule type" value="Genomic_DNA"/>
</dbReference>
<evidence type="ECO:0000313" key="1">
    <source>
        <dbReference type="EMBL" id="RCS52683.1"/>
    </source>
</evidence>
<sequence length="95" mass="10534">MNRSDQSTAAKAALNVRVRRRVLTKIVAGRLLSLSHLLHPEQNKLLVPVPANLFHDQAVVKYKGQVEIRSLRVLLPRSMVCVSGLNQMQSEAIPG</sequence>
<gene>
    <name evidence="1" type="ORF">DTL42_07535</name>
</gene>
<comment type="caution">
    <text evidence="1">The sequence shown here is derived from an EMBL/GenBank/DDBJ whole genome shotgun (WGS) entry which is preliminary data.</text>
</comment>
<evidence type="ECO:0000313" key="2">
    <source>
        <dbReference type="Proteomes" id="UP000253562"/>
    </source>
</evidence>
<reference evidence="1 2" key="1">
    <citation type="submission" date="2018-07" db="EMBL/GenBank/DDBJ databases">
        <title>Comparative genomes isolates from brazilian mangrove.</title>
        <authorList>
            <person name="De Araujo J.E."/>
            <person name="Taketani R.G."/>
            <person name="Silva M.C.P."/>
            <person name="Lourenco M.V."/>
            <person name="Oliveira V.M."/>
            <person name="Andreote F.D."/>
        </authorList>
    </citation>
    <scope>NUCLEOTIDE SEQUENCE [LARGE SCALE GENOMIC DNA]</scope>
    <source>
        <strain evidence="1 2">HEX PRIS-MGV</strain>
    </source>
</reference>